<name>A0A2I0WUZ9_9ASPA</name>
<reference evidence="1 2" key="1">
    <citation type="journal article" date="2016" name="Sci. Rep.">
        <title>The Dendrobium catenatum Lindl. genome sequence provides insights into polysaccharide synthase, floral development and adaptive evolution.</title>
        <authorList>
            <person name="Zhang G.Q."/>
            <person name="Xu Q."/>
            <person name="Bian C."/>
            <person name="Tsai W.C."/>
            <person name="Yeh C.M."/>
            <person name="Liu K.W."/>
            <person name="Yoshida K."/>
            <person name="Zhang L.S."/>
            <person name="Chang S.B."/>
            <person name="Chen F."/>
            <person name="Shi Y."/>
            <person name="Su Y.Y."/>
            <person name="Zhang Y.Q."/>
            <person name="Chen L.J."/>
            <person name="Yin Y."/>
            <person name="Lin M."/>
            <person name="Huang H."/>
            <person name="Deng H."/>
            <person name="Wang Z.W."/>
            <person name="Zhu S.L."/>
            <person name="Zhao X."/>
            <person name="Deng C."/>
            <person name="Niu S.C."/>
            <person name="Huang J."/>
            <person name="Wang M."/>
            <person name="Liu G.H."/>
            <person name="Yang H.J."/>
            <person name="Xiao X.J."/>
            <person name="Hsiao Y.Y."/>
            <person name="Wu W.L."/>
            <person name="Chen Y.Y."/>
            <person name="Mitsuda N."/>
            <person name="Ohme-Takagi M."/>
            <person name="Luo Y.B."/>
            <person name="Van de Peer Y."/>
            <person name="Liu Z.J."/>
        </authorList>
    </citation>
    <scope>NUCLEOTIDE SEQUENCE [LARGE SCALE GENOMIC DNA]</scope>
    <source>
        <tissue evidence="1">The whole plant</tissue>
    </source>
</reference>
<sequence length="64" mass="7134">MKTLACVLAAIFPSSMVNILNIHKRGLKLGTVTPMDQVLWRTHAIEASLTVISSRDEVEELQKE</sequence>
<protein>
    <submittedName>
        <fullName evidence="1">Uncharacterized protein</fullName>
    </submittedName>
</protein>
<evidence type="ECO:0000313" key="2">
    <source>
        <dbReference type="Proteomes" id="UP000233837"/>
    </source>
</evidence>
<dbReference type="STRING" id="906689.A0A2I0WUZ9"/>
<gene>
    <name evidence="1" type="ORF">MA16_Dca000817</name>
</gene>
<dbReference type="Proteomes" id="UP000233837">
    <property type="component" value="Unassembled WGS sequence"/>
</dbReference>
<organism evidence="1 2">
    <name type="scientific">Dendrobium catenatum</name>
    <dbReference type="NCBI Taxonomy" id="906689"/>
    <lineage>
        <taxon>Eukaryota</taxon>
        <taxon>Viridiplantae</taxon>
        <taxon>Streptophyta</taxon>
        <taxon>Embryophyta</taxon>
        <taxon>Tracheophyta</taxon>
        <taxon>Spermatophyta</taxon>
        <taxon>Magnoliopsida</taxon>
        <taxon>Liliopsida</taxon>
        <taxon>Asparagales</taxon>
        <taxon>Orchidaceae</taxon>
        <taxon>Epidendroideae</taxon>
        <taxon>Malaxideae</taxon>
        <taxon>Dendrobiinae</taxon>
        <taxon>Dendrobium</taxon>
    </lineage>
</organism>
<reference evidence="1 2" key="2">
    <citation type="journal article" date="2017" name="Nature">
        <title>The Apostasia genome and the evolution of orchids.</title>
        <authorList>
            <person name="Zhang G.Q."/>
            <person name="Liu K.W."/>
            <person name="Li Z."/>
            <person name="Lohaus R."/>
            <person name="Hsiao Y.Y."/>
            <person name="Niu S.C."/>
            <person name="Wang J.Y."/>
            <person name="Lin Y.C."/>
            <person name="Xu Q."/>
            <person name="Chen L.J."/>
            <person name="Yoshida K."/>
            <person name="Fujiwara S."/>
            <person name="Wang Z.W."/>
            <person name="Zhang Y.Q."/>
            <person name="Mitsuda N."/>
            <person name="Wang M."/>
            <person name="Liu G.H."/>
            <person name="Pecoraro L."/>
            <person name="Huang H.X."/>
            <person name="Xiao X.J."/>
            <person name="Lin M."/>
            <person name="Wu X.Y."/>
            <person name="Wu W.L."/>
            <person name="Chen Y.Y."/>
            <person name="Chang S.B."/>
            <person name="Sakamoto S."/>
            <person name="Ohme-Takagi M."/>
            <person name="Yagi M."/>
            <person name="Zeng S.J."/>
            <person name="Shen C.Y."/>
            <person name="Yeh C.M."/>
            <person name="Luo Y.B."/>
            <person name="Tsai W.C."/>
            <person name="Van de Peer Y."/>
            <person name="Liu Z.J."/>
        </authorList>
    </citation>
    <scope>NUCLEOTIDE SEQUENCE [LARGE SCALE GENOMIC DNA]</scope>
    <source>
        <tissue evidence="1">The whole plant</tissue>
    </source>
</reference>
<proteinExistence type="predicted"/>
<keyword evidence="2" id="KW-1185">Reference proteome</keyword>
<evidence type="ECO:0000313" key="1">
    <source>
        <dbReference type="EMBL" id="PKU79471.1"/>
    </source>
</evidence>
<dbReference type="EMBL" id="KZ502442">
    <property type="protein sequence ID" value="PKU79471.1"/>
    <property type="molecule type" value="Genomic_DNA"/>
</dbReference>
<accession>A0A2I0WUZ9</accession>
<dbReference type="AlphaFoldDB" id="A0A2I0WUZ9"/>